<dbReference type="SMART" id="SM00239">
    <property type="entry name" value="C2"/>
    <property type="match status" value="2"/>
</dbReference>
<feature type="coiled-coil region" evidence="10">
    <location>
        <begin position="81"/>
        <end position="108"/>
    </location>
</feature>
<feature type="domain" description="RabBD" evidence="15">
    <location>
        <begin position="22"/>
        <end position="178"/>
    </location>
</feature>
<dbReference type="Proteomes" id="UP000694522">
    <property type="component" value="Unplaced"/>
</dbReference>
<feature type="compositionally biased region" description="Polar residues" evidence="11">
    <location>
        <begin position="918"/>
        <end position="928"/>
    </location>
</feature>
<feature type="compositionally biased region" description="Basic and acidic residues" evidence="11">
    <location>
        <begin position="803"/>
        <end position="820"/>
    </location>
</feature>
<feature type="region of interest" description="Disordered" evidence="11">
    <location>
        <begin position="680"/>
        <end position="820"/>
    </location>
</feature>
<dbReference type="SMART" id="SM00228">
    <property type="entry name" value="PDZ"/>
    <property type="match status" value="1"/>
</dbReference>
<dbReference type="FunFam" id="2.60.40.150:FF:000003">
    <property type="entry name" value="Regulating synaptic membrane exocytosis protein 2"/>
    <property type="match status" value="1"/>
</dbReference>
<dbReference type="PANTHER" id="PTHR12157">
    <property type="entry name" value="REGULATING SYNAPTIC MEMBRANE EXOCYTOSIS PROTEIN"/>
    <property type="match status" value="1"/>
</dbReference>
<dbReference type="PANTHER" id="PTHR12157:SF18">
    <property type="entry name" value="REGULATING SYNAPTIC MEMBRANE EXOCYTOSIS PROTEIN 1"/>
    <property type="match status" value="1"/>
</dbReference>
<feature type="region of interest" description="Disordered" evidence="11">
    <location>
        <begin position="1"/>
        <end position="26"/>
    </location>
</feature>
<dbReference type="GO" id="GO:0048791">
    <property type="term" value="P:calcium ion-regulated exocytosis of neurotransmitter"/>
    <property type="evidence" value="ECO:0007669"/>
    <property type="project" value="TreeGrafter"/>
</dbReference>
<dbReference type="GO" id="GO:0006886">
    <property type="term" value="P:intracellular protein transport"/>
    <property type="evidence" value="ECO:0007669"/>
    <property type="project" value="InterPro"/>
</dbReference>
<dbReference type="SUPFAM" id="SSF50156">
    <property type="entry name" value="PDZ domain-like"/>
    <property type="match status" value="1"/>
</dbReference>
<dbReference type="InterPro" id="IPR017455">
    <property type="entry name" value="Znf_FYVE-rel"/>
</dbReference>
<feature type="compositionally biased region" description="Low complexity" evidence="11">
    <location>
        <begin position="220"/>
        <end position="235"/>
    </location>
</feature>
<feature type="compositionally biased region" description="Low complexity" evidence="11">
    <location>
        <begin position="510"/>
        <end position="542"/>
    </location>
</feature>
<feature type="domain" description="PDZ" evidence="13">
    <location>
        <begin position="415"/>
        <end position="501"/>
    </location>
</feature>
<evidence type="ECO:0000256" key="11">
    <source>
        <dbReference type="SAM" id="MobiDB-lite"/>
    </source>
</evidence>
<proteinExistence type="predicted"/>
<evidence type="ECO:0000256" key="4">
    <source>
        <dbReference type="ARBA" id="ARBA00022771"/>
    </source>
</evidence>
<evidence type="ECO:0000256" key="3">
    <source>
        <dbReference type="ARBA" id="ARBA00022737"/>
    </source>
</evidence>
<dbReference type="GO" id="GO:0008270">
    <property type="term" value="F:zinc ion binding"/>
    <property type="evidence" value="ECO:0007669"/>
    <property type="project" value="UniProtKB-KW"/>
</dbReference>
<feature type="compositionally biased region" description="Basic and acidic residues" evidence="11">
    <location>
        <begin position="875"/>
        <end position="891"/>
    </location>
</feature>
<dbReference type="GO" id="GO:2000300">
    <property type="term" value="P:regulation of synaptic vesicle exocytosis"/>
    <property type="evidence" value="ECO:0007669"/>
    <property type="project" value="TreeGrafter"/>
</dbReference>
<evidence type="ECO:0000256" key="6">
    <source>
        <dbReference type="ARBA" id="ARBA00022833"/>
    </source>
</evidence>
<evidence type="ECO:0000256" key="7">
    <source>
        <dbReference type="ARBA" id="ARBA00023018"/>
    </source>
</evidence>
<keyword evidence="5" id="KW-0221">Differentiation</keyword>
<feature type="compositionally biased region" description="Polar residues" evidence="11">
    <location>
        <begin position="994"/>
        <end position="1012"/>
    </location>
</feature>
<feature type="compositionally biased region" description="Low complexity" evidence="11">
    <location>
        <begin position="1092"/>
        <end position="1113"/>
    </location>
</feature>
<keyword evidence="17" id="KW-1185">Reference proteome</keyword>
<evidence type="ECO:0000259" key="12">
    <source>
        <dbReference type="PROSITE" id="PS50004"/>
    </source>
</evidence>
<dbReference type="FunFam" id="2.60.40.150:FF:000001">
    <property type="entry name" value="Regulating synaptic membrane exocytosis 3, isoform CRA_a"/>
    <property type="match status" value="1"/>
</dbReference>
<dbReference type="Ensembl" id="ENSACOT00000010102.1">
    <property type="protein sequence ID" value="ENSACOP00000009772.1"/>
    <property type="gene ID" value="ENSACOG00000004552.1"/>
</dbReference>
<dbReference type="InterPro" id="IPR035892">
    <property type="entry name" value="C2_domain_sf"/>
</dbReference>
<dbReference type="Pfam" id="PF22601">
    <property type="entry name" value="RIM2a_ZnF"/>
    <property type="match status" value="1"/>
</dbReference>
<dbReference type="InterPro" id="IPR000008">
    <property type="entry name" value="C2_dom"/>
</dbReference>
<dbReference type="Pfam" id="PF00595">
    <property type="entry name" value="PDZ"/>
    <property type="match status" value="1"/>
</dbReference>
<evidence type="ECO:0000259" key="14">
    <source>
        <dbReference type="PROSITE" id="PS50178"/>
    </source>
</evidence>
<dbReference type="PROSITE" id="PS50106">
    <property type="entry name" value="PDZ"/>
    <property type="match status" value="1"/>
</dbReference>
<feature type="region of interest" description="Disordered" evidence="11">
    <location>
        <begin position="175"/>
        <end position="358"/>
    </location>
</feature>
<reference evidence="16" key="1">
    <citation type="submission" date="2025-08" db="UniProtKB">
        <authorList>
            <consortium name="Ensembl"/>
        </authorList>
    </citation>
    <scope>IDENTIFICATION</scope>
</reference>
<dbReference type="GO" id="GO:0044325">
    <property type="term" value="F:transmembrane transporter binding"/>
    <property type="evidence" value="ECO:0007669"/>
    <property type="project" value="TreeGrafter"/>
</dbReference>
<feature type="compositionally biased region" description="Pro residues" evidence="11">
    <location>
        <begin position="9"/>
        <end position="20"/>
    </location>
</feature>
<dbReference type="FunFam" id="3.30.40.10:FF:000546">
    <property type="entry name" value="Regulating synaptic membrane exocytosis 1"/>
    <property type="match status" value="1"/>
</dbReference>
<dbReference type="SUPFAM" id="SSF49562">
    <property type="entry name" value="C2 domain (Calcium/lipid-binding domain, CaLB)"/>
    <property type="match status" value="2"/>
</dbReference>
<dbReference type="CDD" id="cd04028">
    <property type="entry name" value="C2B_RIM1alpha"/>
    <property type="match status" value="1"/>
</dbReference>
<comment type="subcellular location">
    <subcellularLocation>
        <location evidence="8">Synapse</location>
    </subcellularLocation>
</comment>
<feature type="compositionally biased region" description="Polar residues" evidence="11">
    <location>
        <begin position="184"/>
        <end position="198"/>
    </location>
</feature>
<keyword evidence="3" id="KW-0677">Repeat</keyword>
<dbReference type="Pfam" id="PF00168">
    <property type="entry name" value="C2"/>
    <property type="match status" value="2"/>
</dbReference>
<feature type="region of interest" description="Disordered" evidence="11">
    <location>
        <begin position="855"/>
        <end position="1025"/>
    </location>
</feature>
<dbReference type="SUPFAM" id="SSF57903">
    <property type="entry name" value="FYVE/PHD zinc finger"/>
    <property type="match status" value="1"/>
</dbReference>
<keyword evidence="6" id="KW-0862">Zinc</keyword>
<evidence type="ECO:0000313" key="16">
    <source>
        <dbReference type="Ensembl" id="ENSACOP00000009772.1"/>
    </source>
</evidence>
<dbReference type="InterPro" id="IPR011011">
    <property type="entry name" value="Znf_FYVE_PHD"/>
</dbReference>
<evidence type="ECO:0000256" key="10">
    <source>
        <dbReference type="SAM" id="Coils"/>
    </source>
</evidence>
<name>A0A8B9FGS9_9PSIT</name>
<evidence type="ECO:0000313" key="17">
    <source>
        <dbReference type="Proteomes" id="UP000694522"/>
    </source>
</evidence>
<feature type="domain" description="FYVE-type" evidence="14">
    <location>
        <begin position="110"/>
        <end position="166"/>
    </location>
</feature>
<dbReference type="InterPro" id="IPR010911">
    <property type="entry name" value="Rab_BD"/>
</dbReference>
<dbReference type="GO" id="GO:0030154">
    <property type="term" value="P:cell differentiation"/>
    <property type="evidence" value="ECO:0007669"/>
    <property type="project" value="UniProtKB-KW"/>
</dbReference>
<evidence type="ECO:0000259" key="15">
    <source>
        <dbReference type="PROSITE" id="PS50916"/>
    </source>
</evidence>
<dbReference type="Gene3D" id="3.30.40.10">
    <property type="entry name" value="Zinc/RING finger domain, C3HC4 (zinc finger)"/>
    <property type="match status" value="1"/>
</dbReference>
<dbReference type="PROSITE" id="PS50916">
    <property type="entry name" value="RABBD"/>
    <property type="match status" value="1"/>
</dbReference>
<feature type="region of interest" description="Disordered" evidence="11">
    <location>
        <begin position="508"/>
        <end position="546"/>
    </location>
</feature>
<dbReference type="FunFam" id="2.30.42.10:FF:000003">
    <property type="entry name" value="Regulating synaptic membrane exocytosis protein 1, putative"/>
    <property type="match status" value="1"/>
</dbReference>
<dbReference type="InterPro" id="IPR054386">
    <property type="entry name" value="RIM_Znf"/>
</dbReference>
<protein>
    <submittedName>
        <fullName evidence="16">Regulating synaptic membrane exocytosis 1</fullName>
    </submittedName>
</protein>
<feature type="compositionally biased region" description="Basic and acidic residues" evidence="11">
    <location>
        <begin position="903"/>
        <end position="917"/>
    </location>
</feature>
<dbReference type="GO" id="GO:0048167">
    <property type="term" value="P:regulation of synaptic plasticity"/>
    <property type="evidence" value="ECO:0007669"/>
    <property type="project" value="TreeGrafter"/>
</dbReference>
<dbReference type="Gene3D" id="2.60.40.150">
    <property type="entry name" value="C2 domain"/>
    <property type="match status" value="2"/>
</dbReference>
<evidence type="ECO:0000256" key="5">
    <source>
        <dbReference type="ARBA" id="ARBA00022782"/>
    </source>
</evidence>
<evidence type="ECO:0000256" key="2">
    <source>
        <dbReference type="ARBA" id="ARBA00022723"/>
    </source>
</evidence>
<dbReference type="GO" id="GO:0031267">
    <property type="term" value="F:small GTPase binding"/>
    <property type="evidence" value="ECO:0007669"/>
    <property type="project" value="InterPro"/>
</dbReference>
<accession>A0A8B9FGS9</accession>
<reference evidence="16" key="2">
    <citation type="submission" date="2025-09" db="UniProtKB">
        <authorList>
            <consortium name="Ensembl"/>
        </authorList>
    </citation>
    <scope>IDENTIFICATION</scope>
</reference>
<dbReference type="CDD" id="cd06714">
    <property type="entry name" value="PDZ_RIM-like"/>
    <property type="match status" value="1"/>
</dbReference>
<evidence type="ECO:0000256" key="9">
    <source>
        <dbReference type="PROSITE-ProRule" id="PRU00091"/>
    </source>
</evidence>
<dbReference type="InterPro" id="IPR036034">
    <property type="entry name" value="PDZ_sf"/>
</dbReference>
<dbReference type="Gene3D" id="2.30.42.10">
    <property type="match status" value="1"/>
</dbReference>
<dbReference type="InterPro" id="IPR013083">
    <property type="entry name" value="Znf_RING/FYVE/PHD"/>
</dbReference>
<feature type="region of interest" description="Disordered" evidence="11">
    <location>
        <begin position="1155"/>
        <end position="1242"/>
    </location>
</feature>
<evidence type="ECO:0000256" key="1">
    <source>
        <dbReference type="ARBA" id="ARBA00022553"/>
    </source>
</evidence>
<dbReference type="PROSITE" id="PS50004">
    <property type="entry name" value="C2"/>
    <property type="match status" value="2"/>
</dbReference>
<keyword evidence="4 9" id="KW-0863">Zinc-finger</keyword>
<feature type="compositionally biased region" description="Polar residues" evidence="11">
    <location>
        <begin position="746"/>
        <end position="755"/>
    </location>
</feature>
<feature type="domain" description="C2" evidence="12">
    <location>
        <begin position="552"/>
        <end position="675"/>
    </location>
</feature>
<evidence type="ECO:0000259" key="13">
    <source>
        <dbReference type="PROSITE" id="PS50106"/>
    </source>
</evidence>
<dbReference type="InterPro" id="IPR001478">
    <property type="entry name" value="PDZ"/>
</dbReference>
<feature type="compositionally biased region" description="Low complexity" evidence="11">
    <location>
        <begin position="728"/>
        <end position="737"/>
    </location>
</feature>
<feature type="domain" description="C2" evidence="12">
    <location>
        <begin position="1285"/>
        <end position="1403"/>
    </location>
</feature>
<dbReference type="PROSITE" id="PS50178">
    <property type="entry name" value="ZF_FYVE"/>
    <property type="match status" value="1"/>
</dbReference>
<feature type="compositionally biased region" description="Basic and acidic residues" evidence="11">
    <location>
        <begin position="201"/>
        <end position="214"/>
    </location>
</feature>
<organism evidence="16 17">
    <name type="scientific">Amazona collaria</name>
    <name type="common">yellow-billed parrot</name>
    <dbReference type="NCBI Taxonomy" id="241587"/>
    <lineage>
        <taxon>Eukaryota</taxon>
        <taxon>Metazoa</taxon>
        <taxon>Chordata</taxon>
        <taxon>Craniata</taxon>
        <taxon>Vertebrata</taxon>
        <taxon>Euteleostomi</taxon>
        <taxon>Archelosauria</taxon>
        <taxon>Archosauria</taxon>
        <taxon>Dinosauria</taxon>
        <taxon>Saurischia</taxon>
        <taxon>Theropoda</taxon>
        <taxon>Coelurosauria</taxon>
        <taxon>Aves</taxon>
        <taxon>Neognathae</taxon>
        <taxon>Neoaves</taxon>
        <taxon>Telluraves</taxon>
        <taxon>Australaves</taxon>
        <taxon>Psittaciformes</taxon>
        <taxon>Psittacidae</taxon>
        <taxon>Amazona</taxon>
    </lineage>
</organism>
<dbReference type="CDD" id="cd04031">
    <property type="entry name" value="C2A_RIM1alpha"/>
    <property type="match status" value="1"/>
</dbReference>
<dbReference type="InterPro" id="IPR039032">
    <property type="entry name" value="Rim-like"/>
</dbReference>
<feature type="compositionally biased region" description="Basic and acidic residues" evidence="11">
    <location>
        <begin position="298"/>
        <end position="344"/>
    </location>
</feature>
<keyword evidence="1" id="KW-0597">Phosphoprotein</keyword>
<evidence type="ECO:0000256" key="8">
    <source>
        <dbReference type="ARBA" id="ARBA00034103"/>
    </source>
</evidence>
<feature type="region of interest" description="Disordered" evidence="11">
    <location>
        <begin position="1081"/>
        <end position="1142"/>
    </location>
</feature>
<sequence length="1439" mass="161148">MSSSVGPRGPRPPTVPPPMQELPDLSHLTEEERNIIMAVMDRQKEEEEKEEAMLKGLGNPAQPHCRCFLLFLLYKFFSHLCRRLHQQFESYKEQVRKIGEEARRYQGEHKDDAPTCGICHKTKFADGCGHLCSYCRTKFCARCGGRVSLRSNNVMWVCNLCRKQQEILTKSGAWFFGSGPQPSPSQDGTLSDTATGGSSDAPREKKARLQERSRSQTPLSTAAASSQEISSSSVQSDRRKGAEVSQPAMGVDQKQVSSRSRSEPPRERKKTISVSDQNGKGLKSERKRVPKSSLQKEGPADDRERKERHEGRRLEKGKSQDLPEKLEEGKVLDDETQMKEDEYHTQGASTPEYTSCEDVEIESESVSEKGDLDYYWLDPATWHSRETSPISSHPVTWQPSKEGDRLIGRVILNKRTTMPKESGALLGLKVVGGKMTELGRLGAFITKVKKGSLADVVGHLRAGDEVLEWNGKPLPGATNEEVYNIILESKSEPQVEIIVSRPIGDIPRIPETSHPPLESSSSSFESQKMERPSISIISPTSPGTLRDAPQVLPGQLSVKLWYDKVGHQLIVNVLQATDLPPRVDGRPRNPYVKMYFLPDRSDKSKRRTKTVKKSLEPKWNQTFLYSHVHRRDFRERMLEITVWDQPRVQEEESEFLGEILIELETALLDDEPHWYKLQTHDESSLPLPQPSPFMPRRHVHGGESTSKKLQRSRPISDSDISDYDVDDGIGVVPPVGYRSSARESRSTTLTVPEQQRTTHHRSRSVSPHRGDDQGRTRSRLPNVPLQRSLDEIHQMRRSRSPTRHHDASRTPADYRSRDMDSQYLSDQESELLMLPRAKRGRSAECLHTISELQPSLDRARSASTNCLRPDTSLHSPERERGRWSPSLERRRPTSPRIHIQHASPEDDRQSRKVERYSSQKQTRKGSATETERGLLPCVSRRGLPTPRTAEHPVIRGKHHTRSRSSEHSSIRPLCSVHHLAPGRSAPPSPLLTRIHQQGSPTQSPPADTSFSSRRGRQLPQVPVRSGSIEQASLVVEERTRQMKMKVHRYNQTSGSGSSQEYEREQYTKYNLQTDQYRSCDNVSAKSSDSDVSDVSAISRTSSASRLSSTSFMSEQSERPRGRIGTFTPKMQGRRMGTSGRITKSTSVSGEMYKLEHNDGSQSDTAVGMVGTGGKKRRSSLSAKVVAIVSRRSRSTSQLSQTEAGSKKLKSTIQRSTETGMAAEMRSRMVRQPSRESTDGSINSYSSEGNLIFPGVRLGADSQFSDFLDGLGPAQLVGRQTLATPAMGDIQIGMVDKKGQLEVEVIRARGLTQKPGSKSTPAPYVKVYLLENGACIAKKKTRIARKTLDPLYQQTLVFDESPQGKVLQVIVWGDYGRMDHKCFMGVAQILLEELDLSSVVIGWYKLFPPSSLVDPTLTPLTRRASQSSLESSTGPPCIRS</sequence>
<dbReference type="GO" id="GO:0050806">
    <property type="term" value="P:positive regulation of synaptic transmission"/>
    <property type="evidence" value="ECO:0007669"/>
    <property type="project" value="TreeGrafter"/>
</dbReference>
<dbReference type="GO" id="GO:0048788">
    <property type="term" value="C:cytoskeleton of presynaptic active zone"/>
    <property type="evidence" value="ECO:0007669"/>
    <property type="project" value="TreeGrafter"/>
</dbReference>
<dbReference type="GO" id="GO:0042734">
    <property type="term" value="C:presynaptic membrane"/>
    <property type="evidence" value="ECO:0007669"/>
    <property type="project" value="TreeGrafter"/>
</dbReference>
<keyword evidence="2" id="KW-0479">Metal-binding</keyword>
<dbReference type="GO" id="GO:0042391">
    <property type="term" value="P:regulation of membrane potential"/>
    <property type="evidence" value="ECO:0007669"/>
    <property type="project" value="TreeGrafter"/>
</dbReference>
<keyword evidence="10" id="KW-0175">Coiled coil</keyword>
<keyword evidence="7" id="KW-0770">Synapse</keyword>